<evidence type="ECO:0000313" key="8">
    <source>
        <dbReference type="Proteomes" id="UP000092971"/>
    </source>
</evidence>
<dbReference type="Pfam" id="PF01488">
    <property type="entry name" value="Shikimate_DH"/>
    <property type="match status" value="1"/>
</dbReference>
<dbReference type="GO" id="GO:0009073">
    <property type="term" value="P:aromatic amino acid family biosynthetic process"/>
    <property type="evidence" value="ECO:0007669"/>
    <property type="project" value="UniProtKB-KW"/>
</dbReference>
<evidence type="ECO:0000256" key="2">
    <source>
        <dbReference type="ARBA" id="ARBA00012962"/>
    </source>
</evidence>
<proteinExistence type="predicted"/>
<evidence type="ECO:0000259" key="5">
    <source>
        <dbReference type="Pfam" id="PF01488"/>
    </source>
</evidence>
<protein>
    <recommendedName>
        <fullName evidence="2">shikimate dehydrogenase (NADP(+))</fullName>
        <ecNumber evidence="2">1.1.1.25</ecNumber>
    </recommendedName>
</protein>
<feature type="domain" description="Quinate/shikimate 5-dehydrogenase/glutamyl-tRNA reductase" evidence="5">
    <location>
        <begin position="124"/>
        <end position="206"/>
    </location>
</feature>
<dbReference type="GO" id="GO:0009423">
    <property type="term" value="P:chorismate biosynthetic process"/>
    <property type="evidence" value="ECO:0007669"/>
    <property type="project" value="UniProtKB-UniPathway"/>
</dbReference>
<dbReference type="Gene3D" id="3.40.50.10860">
    <property type="entry name" value="Leucine Dehydrogenase, chain A, domain 1"/>
    <property type="match status" value="1"/>
</dbReference>
<dbReference type="PANTHER" id="PTHR21089:SF1">
    <property type="entry name" value="BIFUNCTIONAL 3-DEHYDROQUINATE DEHYDRATASE_SHIKIMATE DEHYDROGENASE, CHLOROPLASTIC"/>
    <property type="match status" value="1"/>
</dbReference>
<dbReference type="EC" id="1.1.1.25" evidence="2"/>
<dbReference type="PANTHER" id="PTHR21089">
    <property type="entry name" value="SHIKIMATE DEHYDROGENASE"/>
    <property type="match status" value="1"/>
</dbReference>
<dbReference type="SUPFAM" id="SSF53223">
    <property type="entry name" value="Aminoacid dehydrogenase-like, N-terminal domain"/>
    <property type="match status" value="1"/>
</dbReference>
<feature type="domain" description="Shikimate dehydrogenase substrate binding N-terminal" evidence="6">
    <location>
        <begin position="16"/>
        <end position="97"/>
    </location>
</feature>
<name>A0A1B1YCY2_THEST</name>
<dbReference type="InterPro" id="IPR022893">
    <property type="entry name" value="Shikimate_DH_fam"/>
</dbReference>
<comment type="catalytic activity">
    <reaction evidence="4">
        <text>shikimate + NADP(+) = 3-dehydroshikimate + NADPH + H(+)</text>
        <dbReference type="Rhea" id="RHEA:17737"/>
        <dbReference type="ChEBI" id="CHEBI:15378"/>
        <dbReference type="ChEBI" id="CHEBI:16630"/>
        <dbReference type="ChEBI" id="CHEBI:36208"/>
        <dbReference type="ChEBI" id="CHEBI:57783"/>
        <dbReference type="ChEBI" id="CHEBI:58349"/>
        <dbReference type="EC" id="1.1.1.25"/>
    </reaction>
</comment>
<keyword evidence="3" id="KW-0057">Aromatic amino acid biosynthesis</keyword>
<evidence type="ECO:0000256" key="3">
    <source>
        <dbReference type="ARBA" id="ARBA00023141"/>
    </source>
</evidence>
<dbReference type="CDD" id="cd01065">
    <property type="entry name" value="NAD_bind_Shikimate_DH"/>
    <property type="match status" value="1"/>
</dbReference>
<organism evidence="7 8">
    <name type="scientific">Thermoclostridium stercorarium subsp. thermolacticum DSM 2910</name>
    <dbReference type="NCBI Taxonomy" id="1121336"/>
    <lineage>
        <taxon>Bacteria</taxon>
        <taxon>Bacillati</taxon>
        <taxon>Bacillota</taxon>
        <taxon>Clostridia</taxon>
        <taxon>Eubacteriales</taxon>
        <taxon>Oscillospiraceae</taxon>
        <taxon>Thermoclostridium</taxon>
    </lineage>
</organism>
<dbReference type="Pfam" id="PF08501">
    <property type="entry name" value="Shikimate_dh_N"/>
    <property type="match status" value="1"/>
</dbReference>
<dbReference type="UniPathway" id="UPA00053">
    <property type="reaction ID" value="UER00087"/>
</dbReference>
<dbReference type="Gene3D" id="3.40.50.720">
    <property type="entry name" value="NAD(P)-binding Rossmann-like Domain"/>
    <property type="match status" value="1"/>
</dbReference>
<accession>A0A1B1YCY2</accession>
<dbReference type="InterPro" id="IPR013708">
    <property type="entry name" value="Shikimate_DH-bd_N"/>
</dbReference>
<evidence type="ECO:0000313" key="7">
    <source>
        <dbReference type="EMBL" id="ANW98626.1"/>
    </source>
</evidence>
<dbReference type="OrthoDB" id="9792692at2"/>
<dbReference type="InterPro" id="IPR046346">
    <property type="entry name" value="Aminoacid_DH-like_N_sf"/>
</dbReference>
<dbReference type="InterPro" id="IPR036291">
    <property type="entry name" value="NAD(P)-bd_dom_sf"/>
</dbReference>
<evidence type="ECO:0000256" key="4">
    <source>
        <dbReference type="ARBA" id="ARBA00049442"/>
    </source>
</evidence>
<comment type="pathway">
    <text evidence="1">Metabolic intermediate biosynthesis; chorismate biosynthesis; chorismate from D-erythrose 4-phosphate and phosphoenolpyruvate: step 4/7.</text>
</comment>
<dbReference type="AlphaFoldDB" id="A0A1B1YCY2"/>
<dbReference type="EMBL" id="CP014672">
    <property type="protein sequence ID" value="ANW98626.1"/>
    <property type="molecule type" value="Genomic_DNA"/>
</dbReference>
<keyword evidence="3" id="KW-0028">Amino-acid biosynthesis</keyword>
<dbReference type="Proteomes" id="UP000092971">
    <property type="component" value="Chromosome"/>
</dbReference>
<dbReference type="GO" id="GO:0019632">
    <property type="term" value="P:shikimate metabolic process"/>
    <property type="evidence" value="ECO:0007669"/>
    <property type="project" value="TreeGrafter"/>
</dbReference>
<dbReference type="RefSeq" id="WP_015358952.1">
    <property type="nucleotide sequence ID" value="NZ_CP014672.1"/>
</dbReference>
<sequence length="295" mass="33432">MARIKVDGNTSIYALAGKYISFSPVPEFFNQISSFTGYNSVMIPVSTERYGIKPILDSLIKTNCRGVLIDTPHRCELNDWLTSVSDEANNCGAVNIVRIEEDGSIHGHNTEISAFRRAFPKITSEELREKKIFIFGTGGIARAVAFACALEKCAGITIANHNPHKARQLCALLNDKFGNIAMAADFNAPETIHGFYNADIIIQATSVGMFPKFDVQPLPEHFNFMSHHIVFDTIYNPPQTKLMYMAEKRGCRVYNGMDIMFYNCFEAFRWWTGIKVDEENEKKLFNIWKDLIYNI</sequence>
<dbReference type="SUPFAM" id="SSF51735">
    <property type="entry name" value="NAD(P)-binding Rossmann-fold domains"/>
    <property type="match status" value="1"/>
</dbReference>
<evidence type="ECO:0000259" key="6">
    <source>
        <dbReference type="Pfam" id="PF08501"/>
    </source>
</evidence>
<reference evidence="7 8" key="1">
    <citation type="submission" date="2016-02" db="EMBL/GenBank/DDBJ databases">
        <title>Comparison of Clostridium stercorarium subspecies using comparative genomics and transcriptomics.</title>
        <authorList>
            <person name="Schellenberg J."/>
            <person name="Thallinger G."/>
            <person name="Levin D.B."/>
            <person name="Zhang X."/>
            <person name="Alvare G."/>
            <person name="Fristensky B."/>
            <person name="Sparling R."/>
        </authorList>
    </citation>
    <scope>NUCLEOTIDE SEQUENCE [LARGE SCALE GENOMIC DNA]</scope>
    <source>
        <strain evidence="7 8">DSM 2910</strain>
    </source>
</reference>
<dbReference type="InterPro" id="IPR006151">
    <property type="entry name" value="Shikm_DH/Glu-tRNA_Rdtase"/>
</dbReference>
<gene>
    <name evidence="7" type="ORF">CSTERTH_06050</name>
</gene>
<evidence type="ECO:0000256" key="1">
    <source>
        <dbReference type="ARBA" id="ARBA00004871"/>
    </source>
</evidence>
<dbReference type="GO" id="GO:0004764">
    <property type="term" value="F:shikimate 3-dehydrogenase (NADP+) activity"/>
    <property type="evidence" value="ECO:0007669"/>
    <property type="project" value="UniProtKB-EC"/>
</dbReference>